<accession>A0A8H5PMH9</accession>
<evidence type="ECO:0000313" key="2">
    <source>
        <dbReference type="EMBL" id="KAF5599249.1"/>
    </source>
</evidence>
<evidence type="ECO:0000256" key="1">
    <source>
        <dbReference type="SAM" id="MobiDB-lite"/>
    </source>
</evidence>
<keyword evidence="3" id="KW-1185">Reference proteome</keyword>
<feature type="compositionally biased region" description="Polar residues" evidence="1">
    <location>
        <begin position="38"/>
        <end position="50"/>
    </location>
</feature>
<name>A0A8H5PMH9_9HYPO</name>
<gene>
    <name evidence="2" type="ORF">FPANT_3532</name>
</gene>
<reference evidence="2 3" key="1">
    <citation type="submission" date="2020-05" db="EMBL/GenBank/DDBJ databases">
        <title>Identification and distribution of gene clusters putatively required for synthesis of sphingolipid metabolism inhibitors in phylogenetically diverse species of the filamentous fungus Fusarium.</title>
        <authorList>
            <person name="Kim H.-S."/>
            <person name="Busman M."/>
            <person name="Brown D.W."/>
            <person name="Divon H."/>
            <person name="Uhlig S."/>
            <person name="Proctor R.H."/>
        </authorList>
    </citation>
    <scope>NUCLEOTIDE SEQUENCE [LARGE SCALE GENOMIC DNA]</scope>
    <source>
        <strain evidence="2 3">NRRL 25211</strain>
    </source>
</reference>
<dbReference type="Proteomes" id="UP000544095">
    <property type="component" value="Unassembled WGS sequence"/>
</dbReference>
<evidence type="ECO:0000313" key="3">
    <source>
        <dbReference type="Proteomes" id="UP000544095"/>
    </source>
</evidence>
<proteinExistence type="predicted"/>
<dbReference type="AlphaFoldDB" id="A0A8H5PMH9"/>
<organism evidence="2 3">
    <name type="scientific">Fusarium pseudoanthophilum</name>
    <dbReference type="NCBI Taxonomy" id="48495"/>
    <lineage>
        <taxon>Eukaryota</taxon>
        <taxon>Fungi</taxon>
        <taxon>Dikarya</taxon>
        <taxon>Ascomycota</taxon>
        <taxon>Pezizomycotina</taxon>
        <taxon>Sordariomycetes</taxon>
        <taxon>Hypocreomycetidae</taxon>
        <taxon>Hypocreales</taxon>
        <taxon>Nectriaceae</taxon>
        <taxon>Fusarium</taxon>
        <taxon>Fusarium fujikuroi species complex</taxon>
    </lineage>
</organism>
<dbReference type="EMBL" id="JAAOAR010000162">
    <property type="protein sequence ID" value="KAF5599249.1"/>
    <property type="molecule type" value="Genomic_DNA"/>
</dbReference>
<comment type="caution">
    <text evidence="2">The sequence shown here is derived from an EMBL/GenBank/DDBJ whole genome shotgun (WGS) entry which is preliminary data.</text>
</comment>
<sequence length="263" mass="29491">MKSSRSSDDSGPSDHRKPPSLSEILQPHLLLSHRESRSPSASAFNGPSPTKQERASLPQPIHPDFNLPHRLPNSSTGLSDLHARALILNPAAQARHKDVLDRYTGNQTYRDMLGQIMSRSHAISNFAEANRRIALKQYLTQMNIARLPKEEDVNEMLRNQEIVKQLLQQVNSLQSSLRTQSGPGPPHQHMIGLSASRPMIASTEVAKPELNSGRLYAEIAILSRQDRELHKAPDVAGLSESWNLWQSSQFRYGFDSQNQERCV</sequence>
<feature type="region of interest" description="Disordered" evidence="1">
    <location>
        <begin position="1"/>
        <end position="61"/>
    </location>
</feature>
<protein>
    <submittedName>
        <fullName evidence="2">Uncharacterized protein</fullName>
    </submittedName>
</protein>
<feature type="compositionally biased region" description="Basic and acidic residues" evidence="1">
    <location>
        <begin position="1"/>
        <end position="17"/>
    </location>
</feature>